<feature type="coiled-coil region" evidence="1">
    <location>
        <begin position="145"/>
        <end position="182"/>
    </location>
</feature>
<dbReference type="OrthoDB" id="267907at2759"/>
<evidence type="ECO:0000313" key="3">
    <source>
        <dbReference type="EMBL" id="ESL07126.1"/>
    </source>
</evidence>
<reference evidence="3 4" key="1">
    <citation type="submission" date="2013-07" db="EMBL/GenBank/DDBJ databases">
        <authorList>
            <person name="Stoco P.H."/>
            <person name="Wagner G."/>
            <person name="Gerber A."/>
            <person name="Zaha A."/>
            <person name="Thompson C."/>
            <person name="Bartholomeu D.C."/>
            <person name="Luckemeyer D.D."/>
            <person name="Bahia D."/>
            <person name="Loreto E."/>
            <person name="Prestes E.B."/>
            <person name="Lima F.M."/>
            <person name="Rodrigues-Luiz G."/>
            <person name="Vallejo G.A."/>
            <person name="Filho J.F."/>
            <person name="Monteiro K.M."/>
            <person name="Tyler K.M."/>
            <person name="de Almeida L.G."/>
            <person name="Ortiz M.F."/>
            <person name="Siervo M.A."/>
            <person name="de Moraes M.H."/>
            <person name="Cunha O.L."/>
            <person name="Mendonca-Neto R."/>
            <person name="Silva R."/>
            <person name="Teixeira S.M."/>
            <person name="Murta S.M."/>
            <person name="Sincero T.C."/>
            <person name="Mendes T.A."/>
            <person name="Urmenyi T.P."/>
            <person name="Silva V.G."/>
            <person name="da Rocha W.D."/>
            <person name="Andersson B."/>
            <person name="Romanha A.J."/>
            <person name="Steindel M."/>
            <person name="de Vasconcelos A.T."/>
            <person name="Grisard E.C."/>
        </authorList>
    </citation>
    <scope>NUCLEOTIDE SEQUENCE [LARGE SCALE GENOMIC DNA]</scope>
    <source>
        <strain evidence="3 4">SC58</strain>
    </source>
</reference>
<name>A0A061IZ63_TRYRA</name>
<evidence type="ECO:0000313" key="4">
    <source>
        <dbReference type="Proteomes" id="UP000031737"/>
    </source>
</evidence>
<feature type="region of interest" description="Disordered" evidence="2">
    <location>
        <begin position="351"/>
        <end position="389"/>
    </location>
</feature>
<comment type="caution">
    <text evidence="3">The sequence shown here is derived from an EMBL/GenBank/DDBJ whole genome shotgun (WGS) entry which is preliminary data.</text>
</comment>
<sequence>MSQPEFLLLSRLGVSIPDASPQALQTTRSCEGRFRVLAPCMRPPAKGAMTAQMTSPRHLPTAPLADYAGEVITVRGKGGHPDTEYLIYNAKSPSIRATNLQLMEEQRRKREEYAVSRMSPDKLLIDSQESNDLARRRVLEHLQRINREEAQRKVEERARERQRRLERELADLRAVEEASAKEAADLLVKKQAERHFMQQAVLEATERKRQEAADVNGGLAAGCAAFPWDEVSQNGALQREKCLFLLDANRKLAELKKIEQQTRKIEEKVREEAVLAEVRTQAEKEKRKALEKKRRLAEERRSASVGAQVKTAPAAVGPSDRSTCWFLQSTGEDAEARRARERELMEANKQLAKETKRRRVEDAERQLQEERRRLQESERAHMQEMERERAEKRKQQAAVNQAALKAAAERHEKRQESHRDELDLGIFHDDSSKVENERRRREQLYRDELKRGIEDAREARRGAKEREAVEEKRLLSLCETEARRTLERNRVRAAERREIYRKALDEQIRSKKTETTCEVPATHRGPVMKVLYRCPVTGELLLPAQFGISSTRQRRSGWNW</sequence>
<dbReference type="VEuPathDB" id="TriTrypDB:TRSC58_05191"/>
<dbReference type="AlphaFoldDB" id="A0A061IZ63"/>
<evidence type="ECO:0000256" key="2">
    <source>
        <dbReference type="SAM" id="MobiDB-lite"/>
    </source>
</evidence>
<feature type="coiled-coil region" evidence="1">
    <location>
        <begin position="446"/>
        <end position="473"/>
    </location>
</feature>
<keyword evidence="1" id="KW-0175">Coiled coil</keyword>
<gene>
    <name evidence="3" type="ORF">TRSC58_05191</name>
</gene>
<organism evidence="3 4">
    <name type="scientific">Trypanosoma rangeli SC58</name>
    <dbReference type="NCBI Taxonomy" id="429131"/>
    <lineage>
        <taxon>Eukaryota</taxon>
        <taxon>Discoba</taxon>
        <taxon>Euglenozoa</taxon>
        <taxon>Kinetoplastea</taxon>
        <taxon>Metakinetoplastina</taxon>
        <taxon>Trypanosomatida</taxon>
        <taxon>Trypanosomatidae</taxon>
        <taxon>Trypanosoma</taxon>
        <taxon>Herpetosoma</taxon>
    </lineage>
</organism>
<proteinExistence type="predicted"/>
<feature type="region of interest" description="Disordered" evidence="2">
    <location>
        <begin position="282"/>
        <end position="319"/>
    </location>
</feature>
<accession>A0A061IZ63</accession>
<keyword evidence="4" id="KW-1185">Reference proteome</keyword>
<evidence type="ECO:0008006" key="5">
    <source>
        <dbReference type="Google" id="ProtNLM"/>
    </source>
</evidence>
<protein>
    <recommendedName>
        <fullName evidence="5">Trichohyalin-plectin-homology domain-containing protein</fullName>
    </recommendedName>
</protein>
<dbReference type="EMBL" id="AUPL01005191">
    <property type="protein sequence ID" value="ESL07126.1"/>
    <property type="molecule type" value="Genomic_DNA"/>
</dbReference>
<dbReference type="Proteomes" id="UP000031737">
    <property type="component" value="Unassembled WGS sequence"/>
</dbReference>
<evidence type="ECO:0000256" key="1">
    <source>
        <dbReference type="SAM" id="Coils"/>
    </source>
</evidence>